<dbReference type="Gene3D" id="1.20.1280.50">
    <property type="match status" value="1"/>
</dbReference>
<proteinExistence type="inferred from homology"/>
<comment type="caution">
    <text evidence="3">The sequence shown here is derived from an EMBL/GenBank/DDBJ whole genome shotgun (WGS) entry which is preliminary data.</text>
</comment>
<dbReference type="Gene3D" id="3.30.420.40">
    <property type="match status" value="2"/>
</dbReference>
<organism evidence="3 4">
    <name type="scientific">Zingiber officinale</name>
    <name type="common">Ginger</name>
    <name type="synonym">Amomum zingiber</name>
    <dbReference type="NCBI Taxonomy" id="94328"/>
    <lineage>
        <taxon>Eukaryota</taxon>
        <taxon>Viridiplantae</taxon>
        <taxon>Streptophyta</taxon>
        <taxon>Embryophyta</taxon>
        <taxon>Tracheophyta</taxon>
        <taxon>Spermatophyta</taxon>
        <taxon>Magnoliopsida</taxon>
        <taxon>Liliopsida</taxon>
        <taxon>Zingiberales</taxon>
        <taxon>Zingiberaceae</taxon>
        <taxon>Zingiber</taxon>
    </lineage>
</organism>
<dbReference type="AlphaFoldDB" id="A0A8J5L9T2"/>
<dbReference type="SMART" id="SM00268">
    <property type="entry name" value="ACTIN"/>
    <property type="match status" value="1"/>
</dbReference>
<dbReference type="Pfam" id="PF00022">
    <property type="entry name" value="Actin"/>
    <property type="match status" value="1"/>
</dbReference>
<dbReference type="SUPFAM" id="SSF81383">
    <property type="entry name" value="F-box domain"/>
    <property type="match status" value="1"/>
</dbReference>
<evidence type="ECO:0000259" key="2">
    <source>
        <dbReference type="PROSITE" id="PS50181"/>
    </source>
</evidence>
<evidence type="ECO:0000256" key="1">
    <source>
        <dbReference type="RuleBase" id="RU000487"/>
    </source>
</evidence>
<evidence type="ECO:0000313" key="3">
    <source>
        <dbReference type="EMBL" id="KAG6510944.1"/>
    </source>
</evidence>
<dbReference type="Gene3D" id="3.90.640.10">
    <property type="entry name" value="Actin, Chain A, domain 4"/>
    <property type="match status" value="1"/>
</dbReference>
<dbReference type="EMBL" id="JACMSC010000008">
    <property type="protein sequence ID" value="KAG6510944.1"/>
    <property type="molecule type" value="Genomic_DNA"/>
</dbReference>
<dbReference type="InterPro" id="IPR001810">
    <property type="entry name" value="F-box_dom"/>
</dbReference>
<dbReference type="InterPro" id="IPR004000">
    <property type="entry name" value="Actin"/>
</dbReference>
<reference evidence="3 4" key="1">
    <citation type="submission" date="2020-08" db="EMBL/GenBank/DDBJ databases">
        <title>Plant Genome Project.</title>
        <authorList>
            <person name="Zhang R.-G."/>
        </authorList>
    </citation>
    <scope>NUCLEOTIDE SEQUENCE [LARGE SCALE GENOMIC DNA]</scope>
    <source>
        <tissue evidence="3">Rhizome</tissue>
    </source>
</reference>
<dbReference type="Pfam" id="PF12937">
    <property type="entry name" value="F-box-like"/>
    <property type="match status" value="1"/>
</dbReference>
<sequence length="654" mass="73198">MVMGIAMPYRYNWLSPDHVLAIESAPNPPAILHDRTVITHRPAMGRIRFLHLDRIHVHVKSTSHAPSIASRLQSRPNSFLLPPLSSSRVNSIPSRAETLQFRSPLSSSFSSAMRRRSSIPAPVASPNAPCLDHPAFSYLRQILPRRVSQVIEILLALVVRKVWGFDPDLTETDPSLGSWPVSAHDYQQPLSLGDLDRLPTDVIVQILKLLGPKEAAGSSLVCSSWRVLVSDNRLWIFFLKHGKEPFETVMFAETQLRSGPMMYLLYSHQVSFLNIFARRAMVPGSIIVDASGSLFQMFLRNVFMDHLYIFTLILWFLGTLYEGGSGYCKYGWSKYAAPSGRCATFLEFGNLETPTHARFRHFFSTIFSRMQVRSSSHPIIVSLPICHTEDTEAAQTSRRQLRESIYSVLFDMNAPAVCAVDQAVLALYAARRTSGIVVNIGFNVTSVVPVFRGEVMYELGIEVLGFGASKITAFLKELMQQRNIIFQSLYTVRTIKEKLCYVATDYNAELLKDSKGLCEVASEGLFTLAKERFQTGEILFQPHIARVHSRGLHEAVAQCIDHCFSSEVTSDDGWYKTVVLAGGTSCLPGLPERLDKELLNLLPPQISEGIKVIPPPYGTDSAWFGAKILSNVSTFCDAWCITRDQFAQKSQRNI</sequence>
<dbReference type="SMART" id="SM00256">
    <property type="entry name" value="FBOX"/>
    <property type="match status" value="1"/>
</dbReference>
<name>A0A8J5L9T2_ZINOF</name>
<dbReference type="InterPro" id="IPR043129">
    <property type="entry name" value="ATPase_NBD"/>
</dbReference>
<evidence type="ECO:0000313" key="4">
    <source>
        <dbReference type="Proteomes" id="UP000734854"/>
    </source>
</evidence>
<feature type="domain" description="F-box" evidence="2">
    <location>
        <begin position="192"/>
        <end position="238"/>
    </location>
</feature>
<dbReference type="Proteomes" id="UP000734854">
    <property type="component" value="Unassembled WGS sequence"/>
</dbReference>
<dbReference type="SUPFAM" id="SSF53067">
    <property type="entry name" value="Actin-like ATPase domain"/>
    <property type="match status" value="2"/>
</dbReference>
<keyword evidence="4" id="KW-1185">Reference proteome</keyword>
<dbReference type="PROSITE" id="PS50181">
    <property type="entry name" value="FBOX"/>
    <property type="match status" value="1"/>
</dbReference>
<gene>
    <name evidence="3" type="ORF">ZIOFF_028991</name>
</gene>
<accession>A0A8J5L9T2</accession>
<dbReference type="PANTHER" id="PTHR11937">
    <property type="entry name" value="ACTIN"/>
    <property type="match status" value="1"/>
</dbReference>
<protein>
    <recommendedName>
        <fullName evidence="2">F-box domain-containing protein</fullName>
    </recommendedName>
</protein>
<dbReference type="InterPro" id="IPR036047">
    <property type="entry name" value="F-box-like_dom_sf"/>
</dbReference>
<comment type="similarity">
    <text evidence="1">Belongs to the actin family.</text>
</comment>